<evidence type="ECO:0000313" key="2">
    <source>
        <dbReference type="EMBL" id="KIC71245.1"/>
    </source>
</evidence>
<comment type="caution">
    <text evidence="2">The sequence shown here is derived from an EMBL/GenBank/DDBJ whole genome shotgun (WGS) entry which is preliminary data.</text>
</comment>
<evidence type="ECO:0000256" key="1">
    <source>
        <dbReference type="SAM" id="SignalP"/>
    </source>
</evidence>
<accession>A0A0C1JIM7</accession>
<sequence length="103" mass="11833">MNQLIKSFFIAGLLCSFMSLGAQFDIGYRNGSQECHCSYECRCDPDWHDGYKGNPSDPNYSHSHYDNYYGYPSQTNSDSYSYPSYGQYEHSDGGIGLINYKFR</sequence>
<protein>
    <recommendedName>
        <fullName evidence="4">Secreted protein</fullName>
    </recommendedName>
</protein>
<dbReference type="EMBL" id="JSAN01000101">
    <property type="protein sequence ID" value="KIC71245.1"/>
    <property type="molecule type" value="Genomic_DNA"/>
</dbReference>
<name>A0A0C1JIM7_9BACT</name>
<evidence type="ECO:0000313" key="3">
    <source>
        <dbReference type="Proteomes" id="UP000031465"/>
    </source>
</evidence>
<proteinExistence type="predicted"/>
<evidence type="ECO:0008006" key="4">
    <source>
        <dbReference type="Google" id="ProtNLM"/>
    </source>
</evidence>
<dbReference type="AlphaFoldDB" id="A0A0C1JIM7"/>
<dbReference type="RefSeq" id="WP_155117182.1">
    <property type="nucleotide sequence ID" value="NZ_JSAN01000101.1"/>
</dbReference>
<reference evidence="2 3" key="1">
    <citation type="journal article" date="2014" name="Mol. Biol. Evol.">
        <title>Massive expansion of Ubiquitination-related gene families within the Chlamydiae.</title>
        <authorList>
            <person name="Domman D."/>
            <person name="Collingro A."/>
            <person name="Lagkouvardos I."/>
            <person name="Gehre L."/>
            <person name="Weinmaier T."/>
            <person name="Rattei T."/>
            <person name="Subtil A."/>
            <person name="Horn M."/>
        </authorList>
    </citation>
    <scope>NUCLEOTIDE SEQUENCE [LARGE SCALE GENOMIC DNA]</scope>
    <source>
        <strain evidence="2 3">EI2</strain>
    </source>
</reference>
<feature type="chain" id="PRO_5002134735" description="Secreted protein" evidence="1">
    <location>
        <begin position="22"/>
        <end position="103"/>
    </location>
</feature>
<feature type="signal peptide" evidence="1">
    <location>
        <begin position="1"/>
        <end position="21"/>
    </location>
</feature>
<organism evidence="2 3">
    <name type="scientific">Candidatus Protochlamydia amoebophila</name>
    <dbReference type="NCBI Taxonomy" id="362787"/>
    <lineage>
        <taxon>Bacteria</taxon>
        <taxon>Pseudomonadati</taxon>
        <taxon>Chlamydiota</taxon>
        <taxon>Chlamydiia</taxon>
        <taxon>Parachlamydiales</taxon>
        <taxon>Parachlamydiaceae</taxon>
        <taxon>Candidatus Protochlamydia</taxon>
    </lineage>
</organism>
<gene>
    <name evidence="2" type="ORF">DB44_EC00210</name>
</gene>
<keyword evidence="1" id="KW-0732">Signal</keyword>
<dbReference type="Proteomes" id="UP000031465">
    <property type="component" value="Unassembled WGS sequence"/>
</dbReference>